<sequence>MWLNAVADALSCFERALKRPGRYLDASEFDSPGVGDARDALEWAMLHLPPGAKRDLGRLITRIDEEFERRTLPEPNDNEWATSRWWWTRVCER</sequence>
<reference evidence="1" key="1">
    <citation type="submission" date="2020-09" db="EMBL/GenBank/DDBJ databases">
        <title>Whole genome shotgun sequence of Streptomyces xanthophaeus NBRC 12829.</title>
        <authorList>
            <person name="Komaki H."/>
            <person name="Tamura T."/>
        </authorList>
    </citation>
    <scope>NUCLEOTIDE SEQUENCE</scope>
    <source>
        <strain evidence="1">NBRC 12829</strain>
    </source>
</reference>
<proteinExistence type="predicted"/>
<organism evidence="1 2">
    <name type="scientific">Streptomyces xanthophaeus</name>
    <dbReference type="NCBI Taxonomy" id="67385"/>
    <lineage>
        <taxon>Bacteria</taxon>
        <taxon>Bacillati</taxon>
        <taxon>Actinomycetota</taxon>
        <taxon>Actinomycetes</taxon>
        <taxon>Kitasatosporales</taxon>
        <taxon>Streptomycetaceae</taxon>
        <taxon>Streptomyces</taxon>
    </lineage>
</organism>
<dbReference type="Proteomes" id="UP000600026">
    <property type="component" value="Unassembled WGS sequence"/>
</dbReference>
<comment type="caution">
    <text evidence="1">The sequence shown here is derived from an EMBL/GenBank/DDBJ whole genome shotgun (WGS) entry which is preliminary data.</text>
</comment>
<keyword evidence="2" id="KW-1185">Reference proteome</keyword>
<evidence type="ECO:0000313" key="1">
    <source>
        <dbReference type="EMBL" id="GHI90470.1"/>
    </source>
</evidence>
<gene>
    <name evidence="1" type="ORF">Sxan_78340</name>
</gene>
<accession>A0A919LG88</accession>
<protein>
    <submittedName>
        <fullName evidence="1">Uncharacterized protein</fullName>
    </submittedName>
</protein>
<dbReference type="EMBL" id="BNEE01000011">
    <property type="protein sequence ID" value="GHI90470.1"/>
    <property type="molecule type" value="Genomic_DNA"/>
</dbReference>
<name>A0A919LG88_9ACTN</name>
<evidence type="ECO:0000313" key="2">
    <source>
        <dbReference type="Proteomes" id="UP000600026"/>
    </source>
</evidence>
<dbReference type="AlphaFoldDB" id="A0A919LG88"/>